<dbReference type="Pfam" id="PF13618">
    <property type="entry name" value="Gluconate_2-dh3"/>
    <property type="match status" value="1"/>
</dbReference>
<evidence type="ECO:0000313" key="1">
    <source>
        <dbReference type="EMBL" id="MEB3102567.1"/>
    </source>
</evidence>
<dbReference type="EMBL" id="JAYJLD010000019">
    <property type="protein sequence ID" value="MEB3102567.1"/>
    <property type="molecule type" value="Genomic_DNA"/>
</dbReference>
<name>A0ABU5ZJ64_9BACL</name>
<keyword evidence="1" id="KW-0560">Oxidoreductase</keyword>
<comment type="caution">
    <text evidence="1">The sequence shown here is derived from an EMBL/GenBank/DDBJ whole genome shotgun (WGS) entry which is preliminary data.</text>
</comment>
<dbReference type="RefSeq" id="WP_371754691.1">
    <property type="nucleotide sequence ID" value="NZ_JAYJLD010000019.1"/>
</dbReference>
<protein>
    <submittedName>
        <fullName evidence="1">Gluconate 2-dehydrogenase subunit 3 family protein</fullName>
        <ecNumber evidence="1">1.-.-.-</ecNumber>
    </submittedName>
</protein>
<keyword evidence="2" id="KW-1185">Reference proteome</keyword>
<reference evidence="1" key="1">
    <citation type="submission" date="2023-12" db="EMBL/GenBank/DDBJ databases">
        <title>Fervidustalea candida gen. nov., sp. nov., a novel member of the family Paenibacillaceae isolated from a geothermal area.</title>
        <authorList>
            <person name="Li W.-J."/>
            <person name="Jiao J.-Y."/>
            <person name="Chen Y."/>
        </authorList>
    </citation>
    <scope>NUCLEOTIDE SEQUENCE</scope>
    <source>
        <strain evidence="1">SYSU GA230002</strain>
    </source>
</reference>
<sequence>MFSNTEIEMIRVITEEIFPGSNEARAYEFIQRDAAANPFMIGLYREGLRAFENQARLLFGKTLLDLDQERLIELLKSQEHTPFFQFIRNHTMEGVFSDPIYGGNYQAYGWRLIGFEGPRFYTAEEINKKRQLPKVYYSLKGIAHEDKTGI</sequence>
<evidence type="ECO:0000313" key="2">
    <source>
        <dbReference type="Proteomes" id="UP001310386"/>
    </source>
</evidence>
<gene>
    <name evidence="1" type="ORF">VF724_12930</name>
</gene>
<dbReference type="GO" id="GO:0016491">
    <property type="term" value="F:oxidoreductase activity"/>
    <property type="evidence" value="ECO:0007669"/>
    <property type="project" value="UniProtKB-KW"/>
</dbReference>
<dbReference type="InterPro" id="IPR027056">
    <property type="entry name" value="Gluconate_2DH_su3"/>
</dbReference>
<accession>A0ABU5ZJ64</accession>
<organism evidence="1 2">
    <name type="scientific">Ferviditalea candida</name>
    <dbReference type="NCBI Taxonomy" id="3108399"/>
    <lineage>
        <taxon>Bacteria</taxon>
        <taxon>Bacillati</taxon>
        <taxon>Bacillota</taxon>
        <taxon>Bacilli</taxon>
        <taxon>Bacillales</taxon>
        <taxon>Paenibacillaceae</taxon>
        <taxon>Ferviditalea</taxon>
    </lineage>
</organism>
<proteinExistence type="predicted"/>
<dbReference type="Proteomes" id="UP001310386">
    <property type="component" value="Unassembled WGS sequence"/>
</dbReference>
<dbReference type="EC" id="1.-.-.-" evidence="1"/>